<dbReference type="InterPro" id="IPR050138">
    <property type="entry name" value="DHOase/Allantoinase_Hydrolase"/>
</dbReference>
<dbReference type="GO" id="GO:0004038">
    <property type="term" value="F:allantoinase activity"/>
    <property type="evidence" value="ECO:0007669"/>
    <property type="project" value="TreeGrafter"/>
</dbReference>
<dbReference type="Gene3D" id="2.30.40.10">
    <property type="entry name" value="Urease, subunit C, domain 1"/>
    <property type="match status" value="1"/>
</dbReference>
<evidence type="ECO:0000259" key="6">
    <source>
        <dbReference type="Pfam" id="PF01979"/>
    </source>
</evidence>
<name>A0A1H6AFL4_9FLAO</name>
<dbReference type="PROSITE" id="PS00483">
    <property type="entry name" value="DIHYDROOROTASE_2"/>
    <property type="match status" value="1"/>
</dbReference>
<dbReference type="AlphaFoldDB" id="A0A1H6AFL4"/>
<reference evidence="8" key="1">
    <citation type="submission" date="2016-10" db="EMBL/GenBank/DDBJ databases">
        <authorList>
            <person name="Varghese N."/>
            <person name="Submissions S."/>
        </authorList>
    </citation>
    <scope>NUCLEOTIDE SEQUENCE [LARGE SCALE GENOMIC DNA]</scope>
    <source>
        <strain evidence="8">CGMCC 1.9230</strain>
    </source>
</reference>
<dbReference type="InterPro" id="IPR032466">
    <property type="entry name" value="Metal_Hydrolase"/>
</dbReference>
<evidence type="ECO:0000256" key="5">
    <source>
        <dbReference type="ARBA" id="ARBA00022801"/>
    </source>
</evidence>
<dbReference type="GO" id="GO:0006145">
    <property type="term" value="P:purine nucleobase catabolic process"/>
    <property type="evidence" value="ECO:0007669"/>
    <property type="project" value="TreeGrafter"/>
</dbReference>
<dbReference type="EMBL" id="FNVP01000015">
    <property type="protein sequence ID" value="SEG46857.1"/>
    <property type="molecule type" value="Genomic_DNA"/>
</dbReference>
<proteinExistence type="inferred from homology"/>
<dbReference type="NCBIfam" id="NF006688">
    <property type="entry name" value="PRK09236.1"/>
    <property type="match status" value="1"/>
</dbReference>
<sequence>MDTIIRNATVVNEGQIRVLDVLISAERIEKIAPSIVVNPAKKIIEIDATGLYLLPGVIDDQVHFRDPGLTHKGTLFTESVAAVAGGITSFMDMPNTIPNTLTQELLEEKYTMAAEKSIANYSFFMGISKNNLEEALKINTENVCGITDDGLYFNNDEGILANYPEFLEQLFSRTDTLVALHSEDDSLIKKNTEDYKRLYGTEIPFFYHSLIRDEEVCLKATKRVLSIAEKYHTRLHLFHISTLAEAKLFDNKKPIREKRITAEACVHHLWFSDADYDRLGSKIKWNPSIKTEHDRKGLLQYLLNNSIDIIATDHAPHTVAEKAGNYFQAHSGGPLVQHALLAMLELFHRGEIPLEKIVEKMSHNVAEIYKIKERGYIREGYFADLVIVDLNKKQEVTTSSLLYKCKWSPFVGQVFKSSIISTFVNGNLVYEKGLVKTDIKGKRLRFEKIR</sequence>
<comment type="function">
    <text evidence="2">Catalyzes the reversible cyclization of carbamoyl aspartate to dihydroorotate.</text>
</comment>
<keyword evidence="4" id="KW-0479">Metal-binding</keyword>
<dbReference type="PANTHER" id="PTHR43668">
    <property type="entry name" value="ALLANTOINASE"/>
    <property type="match status" value="1"/>
</dbReference>
<gene>
    <name evidence="7" type="ORF">SAMN04488130_11543</name>
</gene>
<dbReference type="SUPFAM" id="SSF51338">
    <property type="entry name" value="Composite domain of metallo-dependent hydrolases"/>
    <property type="match status" value="1"/>
</dbReference>
<dbReference type="GO" id="GO:0005737">
    <property type="term" value="C:cytoplasm"/>
    <property type="evidence" value="ECO:0007669"/>
    <property type="project" value="TreeGrafter"/>
</dbReference>
<evidence type="ECO:0000256" key="4">
    <source>
        <dbReference type="ARBA" id="ARBA00022723"/>
    </source>
</evidence>
<dbReference type="InterPro" id="IPR011059">
    <property type="entry name" value="Metal-dep_hydrolase_composite"/>
</dbReference>
<dbReference type="RefSeq" id="WP_104000834.1">
    <property type="nucleotide sequence ID" value="NZ_FNVP01000015.1"/>
</dbReference>
<dbReference type="Gene3D" id="3.20.20.140">
    <property type="entry name" value="Metal-dependent hydrolases"/>
    <property type="match status" value="1"/>
</dbReference>
<evidence type="ECO:0000256" key="3">
    <source>
        <dbReference type="ARBA" id="ARBA00010286"/>
    </source>
</evidence>
<evidence type="ECO:0000256" key="2">
    <source>
        <dbReference type="ARBA" id="ARBA00002368"/>
    </source>
</evidence>
<accession>A0A1H6AFL4</accession>
<dbReference type="GO" id="GO:0046872">
    <property type="term" value="F:metal ion binding"/>
    <property type="evidence" value="ECO:0007669"/>
    <property type="project" value="UniProtKB-KW"/>
</dbReference>
<dbReference type="InterPro" id="IPR002195">
    <property type="entry name" value="Dihydroorotase_CS"/>
</dbReference>
<comment type="similarity">
    <text evidence="3">Belongs to the metallo-dependent hydrolases superfamily. DHOase family. Class I DHOase subfamily.</text>
</comment>
<dbReference type="InterPro" id="IPR006680">
    <property type="entry name" value="Amidohydro-rel"/>
</dbReference>
<dbReference type="CDD" id="cd01318">
    <property type="entry name" value="DHOase_IIb"/>
    <property type="match status" value="1"/>
</dbReference>
<keyword evidence="5" id="KW-0378">Hydrolase</keyword>
<dbReference type="PANTHER" id="PTHR43668:SF4">
    <property type="entry name" value="ALLANTOINASE"/>
    <property type="match status" value="1"/>
</dbReference>
<dbReference type="Pfam" id="PF01979">
    <property type="entry name" value="Amidohydro_1"/>
    <property type="match status" value="1"/>
</dbReference>
<dbReference type="OrthoDB" id="9765462at2"/>
<evidence type="ECO:0000313" key="7">
    <source>
        <dbReference type="EMBL" id="SEG46857.1"/>
    </source>
</evidence>
<feature type="domain" description="Amidohydrolase-related" evidence="6">
    <location>
        <begin position="52"/>
        <end position="429"/>
    </location>
</feature>
<evidence type="ECO:0000256" key="1">
    <source>
        <dbReference type="ARBA" id="ARBA00001947"/>
    </source>
</evidence>
<dbReference type="Proteomes" id="UP000236737">
    <property type="component" value="Unassembled WGS sequence"/>
</dbReference>
<protein>
    <submittedName>
        <fullName evidence="7">Dihydroorotase</fullName>
    </submittedName>
</protein>
<keyword evidence="8" id="KW-1185">Reference proteome</keyword>
<organism evidence="7 8">
    <name type="scientific">Flavobacterium urumqiense</name>
    <dbReference type="NCBI Taxonomy" id="935224"/>
    <lineage>
        <taxon>Bacteria</taxon>
        <taxon>Pseudomonadati</taxon>
        <taxon>Bacteroidota</taxon>
        <taxon>Flavobacteriia</taxon>
        <taxon>Flavobacteriales</taxon>
        <taxon>Flavobacteriaceae</taxon>
        <taxon>Flavobacterium</taxon>
    </lineage>
</organism>
<dbReference type="SUPFAM" id="SSF51556">
    <property type="entry name" value="Metallo-dependent hydrolases"/>
    <property type="match status" value="1"/>
</dbReference>
<evidence type="ECO:0000313" key="8">
    <source>
        <dbReference type="Proteomes" id="UP000236737"/>
    </source>
</evidence>
<comment type="cofactor">
    <cofactor evidence="1">
        <name>Zn(2+)</name>
        <dbReference type="ChEBI" id="CHEBI:29105"/>
    </cofactor>
</comment>